<dbReference type="AlphaFoldDB" id="A0A8B6DY52"/>
<dbReference type="Proteomes" id="UP000596742">
    <property type="component" value="Unassembled WGS sequence"/>
</dbReference>
<evidence type="ECO:0000313" key="1">
    <source>
        <dbReference type="EMBL" id="VDI25865.1"/>
    </source>
</evidence>
<accession>A0A8B6DY52</accession>
<dbReference type="Gene3D" id="2.70.70.10">
    <property type="entry name" value="Glucose Permease (Domain IIA)"/>
    <property type="match status" value="1"/>
</dbReference>
<dbReference type="InterPro" id="IPR011055">
    <property type="entry name" value="Dup_hybrid_motif"/>
</dbReference>
<feature type="non-terminal residue" evidence="1">
    <location>
        <position position="1"/>
    </location>
</feature>
<keyword evidence="2" id="KW-1185">Reference proteome</keyword>
<protein>
    <submittedName>
        <fullName evidence="1">Uncharacterized protein</fullName>
    </submittedName>
</protein>
<name>A0A8B6DY52_MYTGA</name>
<sequence>MDHSYEYIISHINSTNSPWIKRSGIHALRKYEHEYAANVMLNAALFDDDQNVRYEALLQYRAHPKSKVIEPLDTRSVGNNSETVNPYSSDIKHVGLHLRKKRGFFEDFMKGFNFKIEPPGVDFRKMLGSKDIGASFGIIIKNNMYLKVAPLGSSFKVDIHDEAYAKVHLGIINKNLDFLVARLCFKGDTSYNLDLFQENDMKNVGKRASGFGSIITNIVNPIRNAISLFKKIIKGTLSIKNVFQNFVKVFEELPLKIANLRSNARKLVDQIGSIDESQLPPFIKPVKNLVDKVQNVLNTVKSDILGFFNKLMQTITVTIPDNGRQIFESIKDVIEGFGIIVKDPKTALAKIGKGAVQIFMSVLSLINAKNTIQEACNFVKGDPPEWFDLSKYYEEVKGLHDSVKNVLQNEATEWMQETFIDSEDSVYQLTKGKYTTQSMRRDVVLQLRSTVDEVLDPFTMLNNIAQPFIAAYESVFGIVKAVKDAYHALKDGYHLALSAVNKLFGAKAHKKFPRKIRLAGNGCYGLGIYPSSGGSEYWAKGIDVEIKVGKVIKNFQVVAPFPGSIMLSKKGLNEIIIKAKGGSIKGMDIIITNVAPEKDIVTEDDPSYVEKRVAAGAPIGKAVKSECINHIHLAMKKGEGFVDPTKFLENRFFTFKPWEQYCDDYLLVWK</sequence>
<dbReference type="EMBL" id="UYJE01004193">
    <property type="protein sequence ID" value="VDI25865.1"/>
    <property type="molecule type" value="Genomic_DNA"/>
</dbReference>
<reference evidence="1" key="1">
    <citation type="submission" date="2018-11" db="EMBL/GenBank/DDBJ databases">
        <authorList>
            <person name="Alioto T."/>
            <person name="Alioto T."/>
        </authorList>
    </citation>
    <scope>NUCLEOTIDE SEQUENCE</scope>
</reference>
<organism evidence="1 2">
    <name type="scientific">Mytilus galloprovincialis</name>
    <name type="common">Mediterranean mussel</name>
    <dbReference type="NCBI Taxonomy" id="29158"/>
    <lineage>
        <taxon>Eukaryota</taxon>
        <taxon>Metazoa</taxon>
        <taxon>Spiralia</taxon>
        <taxon>Lophotrochozoa</taxon>
        <taxon>Mollusca</taxon>
        <taxon>Bivalvia</taxon>
        <taxon>Autobranchia</taxon>
        <taxon>Pteriomorphia</taxon>
        <taxon>Mytilida</taxon>
        <taxon>Mytiloidea</taxon>
        <taxon>Mytilidae</taxon>
        <taxon>Mytilinae</taxon>
        <taxon>Mytilus</taxon>
    </lineage>
</organism>
<evidence type="ECO:0000313" key="2">
    <source>
        <dbReference type="Proteomes" id="UP000596742"/>
    </source>
</evidence>
<comment type="caution">
    <text evidence="1">The sequence shown here is derived from an EMBL/GenBank/DDBJ whole genome shotgun (WGS) entry which is preliminary data.</text>
</comment>
<proteinExistence type="predicted"/>
<dbReference type="OrthoDB" id="6107827at2759"/>
<gene>
    <name evidence="1" type="ORF">MGAL_10B001204</name>
</gene>